<gene>
    <name evidence="1" type="ORF">HNAJ_LOCUS13101</name>
</gene>
<evidence type="ECO:0000313" key="1">
    <source>
        <dbReference type="EMBL" id="VDO14950.1"/>
    </source>
</evidence>
<protein>
    <submittedName>
        <fullName evidence="1 3">Uncharacterized protein</fullName>
    </submittedName>
</protein>
<sequence>MLWSSSIAKFANEPQSHEAVGGLYSSSPVLASHTLENASVRVNLLQFQRRSIQYNTTLNFDSPTNY</sequence>
<reference evidence="3" key="1">
    <citation type="submission" date="2017-02" db="UniProtKB">
        <authorList>
            <consortium name="WormBaseParasite"/>
        </authorList>
    </citation>
    <scope>IDENTIFICATION</scope>
</reference>
<evidence type="ECO:0000313" key="3">
    <source>
        <dbReference type="WBParaSite" id="HNAJ_0001312701-mRNA-1"/>
    </source>
</evidence>
<dbReference type="Proteomes" id="UP000278807">
    <property type="component" value="Unassembled WGS sequence"/>
</dbReference>
<evidence type="ECO:0000313" key="2">
    <source>
        <dbReference type="Proteomes" id="UP000278807"/>
    </source>
</evidence>
<organism evidence="3">
    <name type="scientific">Rodentolepis nana</name>
    <name type="common">Dwarf tapeworm</name>
    <name type="synonym">Hymenolepis nana</name>
    <dbReference type="NCBI Taxonomy" id="102285"/>
    <lineage>
        <taxon>Eukaryota</taxon>
        <taxon>Metazoa</taxon>
        <taxon>Spiralia</taxon>
        <taxon>Lophotrochozoa</taxon>
        <taxon>Platyhelminthes</taxon>
        <taxon>Cestoda</taxon>
        <taxon>Eucestoda</taxon>
        <taxon>Cyclophyllidea</taxon>
        <taxon>Hymenolepididae</taxon>
        <taxon>Rodentolepis</taxon>
    </lineage>
</organism>
<dbReference type="AlphaFoldDB" id="A0A0R3TZ28"/>
<accession>A0A0R3TZ28</accession>
<reference evidence="1 2" key="2">
    <citation type="submission" date="2018-11" db="EMBL/GenBank/DDBJ databases">
        <authorList>
            <consortium name="Pathogen Informatics"/>
        </authorList>
    </citation>
    <scope>NUCLEOTIDE SEQUENCE [LARGE SCALE GENOMIC DNA]</scope>
</reference>
<proteinExistence type="predicted"/>
<name>A0A0R3TZ28_RODNA</name>
<dbReference type="WBParaSite" id="HNAJ_0001312701-mRNA-1">
    <property type="protein sequence ID" value="HNAJ_0001312701-mRNA-1"/>
    <property type="gene ID" value="HNAJ_0001312701"/>
</dbReference>
<keyword evidence="2" id="KW-1185">Reference proteome</keyword>
<dbReference type="EMBL" id="UZAE01014992">
    <property type="protein sequence ID" value="VDO14950.1"/>
    <property type="molecule type" value="Genomic_DNA"/>
</dbReference>